<comment type="catalytic activity">
    <reaction evidence="12">
        <text>D-ribose + ATP = D-ribose 5-phosphate + ADP + H(+)</text>
        <dbReference type="Rhea" id="RHEA:13697"/>
        <dbReference type="ChEBI" id="CHEBI:15378"/>
        <dbReference type="ChEBI" id="CHEBI:30616"/>
        <dbReference type="ChEBI" id="CHEBI:47013"/>
        <dbReference type="ChEBI" id="CHEBI:78346"/>
        <dbReference type="ChEBI" id="CHEBI:456216"/>
        <dbReference type="EC" id="2.7.1.15"/>
    </reaction>
</comment>
<dbReference type="PANTHER" id="PTHR10584:SF166">
    <property type="entry name" value="RIBOKINASE"/>
    <property type="match status" value="1"/>
</dbReference>
<evidence type="ECO:0000256" key="9">
    <source>
        <dbReference type="ARBA" id="ARBA00022842"/>
    </source>
</evidence>
<feature type="binding site" evidence="12">
    <location>
        <position position="237"/>
    </location>
    <ligand>
        <name>K(+)</name>
        <dbReference type="ChEBI" id="CHEBI:29103"/>
    </ligand>
</feature>
<dbReference type="RefSeq" id="WP_378933577.1">
    <property type="nucleotide sequence ID" value="NZ_JBHLVO010000006.1"/>
</dbReference>
<evidence type="ECO:0000259" key="13">
    <source>
        <dbReference type="Pfam" id="PF00294"/>
    </source>
</evidence>
<feature type="binding site" evidence="12">
    <location>
        <begin position="13"/>
        <end position="15"/>
    </location>
    <ligand>
        <name>substrate</name>
    </ligand>
</feature>
<keyword evidence="6 12" id="KW-0547">Nucleotide-binding</keyword>
<dbReference type="Pfam" id="PF00294">
    <property type="entry name" value="PfkB"/>
    <property type="match status" value="1"/>
</dbReference>
<dbReference type="SUPFAM" id="SSF53613">
    <property type="entry name" value="Ribokinase-like"/>
    <property type="match status" value="1"/>
</dbReference>
<keyword evidence="15" id="KW-1185">Reference proteome</keyword>
<evidence type="ECO:0000256" key="6">
    <source>
        <dbReference type="ARBA" id="ARBA00022741"/>
    </source>
</evidence>
<dbReference type="InterPro" id="IPR011877">
    <property type="entry name" value="Ribokinase"/>
</dbReference>
<name>A0ABV6GDW6_9BACI</name>
<dbReference type="InterPro" id="IPR029056">
    <property type="entry name" value="Ribokinase-like"/>
</dbReference>
<feature type="binding site" evidence="12">
    <location>
        <position position="243"/>
    </location>
    <ligand>
        <name>substrate</name>
    </ligand>
</feature>
<dbReference type="HAMAP" id="MF_01987">
    <property type="entry name" value="Ribokinase"/>
    <property type="match status" value="1"/>
</dbReference>
<dbReference type="PRINTS" id="PR00990">
    <property type="entry name" value="RIBOKINASE"/>
</dbReference>
<feature type="binding site" evidence="12">
    <location>
        <position position="278"/>
    </location>
    <ligand>
        <name>K(+)</name>
        <dbReference type="ChEBI" id="CHEBI:29103"/>
    </ligand>
</feature>
<keyword evidence="12" id="KW-0963">Cytoplasm</keyword>
<comment type="similarity">
    <text evidence="1">Belongs to the carbohydrate kinase pfkB family.</text>
</comment>
<feature type="binding site" evidence="12">
    <location>
        <begin position="242"/>
        <end position="243"/>
    </location>
    <ligand>
        <name>ATP</name>
        <dbReference type="ChEBI" id="CHEBI:30616"/>
    </ligand>
</feature>
<feature type="binding site" evidence="12">
    <location>
        <begin position="41"/>
        <end position="45"/>
    </location>
    <ligand>
        <name>substrate</name>
    </ligand>
</feature>
<keyword evidence="5 12" id="KW-0479">Metal-binding</keyword>
<sequence>MKNPIITVIGSLNMDLVTVTERVPQQGETITGQSFSTFPGGKGANQAVAAARLGAEVFMLGKVGNDSFGKQLKDLLSQEDIHEEYVEMSTDKETGTASITISGHDNRIIVVPGANHEVTPEWVTRHESQIKKSDLLLLQLEIPLDSVVKATEIANKHGVPVILNPAPYQKLPKKLIESVTFLTPNEYEFKQFLVEATHEERDMILAKSIVTKGEEGVEFQLDNQKMTVPAIQVDVVDTTGAGDTFNGALAVSYAKSNNLKEAALFATLAASLSVTKMGAQTGMPSNKEMEKTINFGQN</sequence>
<evidence type="ECO:0000256" key="8">
    <source>
        <dbReference type="ARBA" id="ARBA00022840"/>
    </source>
</evidence>
<evidence type="ECO:0000256" key="11">
    <source>
        <dbReference type="ARBA" id="ARBA00023277"/>
    </source>
</evidence>
<evidence type="ECO:0000256" key="12">
    <source>
        <dbReference type="HAMAP-Rule" id="MF_01987"/>
    </source>
</evidence>
<keyword evidence="4 12" id="KW-0808">Transferase</keyword>
<dbReference type="PANTHER" id="PTHR10584">
    <property type="entry name" value="SUGAR KINASE"/>
    <property type="match status" value="1"/>
</dbReference>
<comment type="cofactor">
    <cofactor evidence="12">
        <name>Mg(2+)</name>
        <dbReference type="ChEBI" id="CHEBI:18420"/>
    </cofactor>
    <text evidence="12">Requires a divalent cation, most likely magnesium in vivo, as an electrophilic catalyst to aid phosphoryl group transfer. It is the chelate of the metal and the nucleotide that is the actual substrate.</text>
</comment>
<dbReference type="PROSITE" id="PS00584">
    <property type="entry name" value="PFKB_KINASES_2"/>
    <property type="match status" value="1"/>
</dbReference>
<feature type="binding site" evidence="12">
    <location>
        <position position="141"/>
    </location>
    <ligand>
        <name>substrate</name>
    </ligand>
</feature>
<feature type="binding site" evidence="12">
    <location>
        <position position="185"/>
    </location>
    <ligand>
        <name>ATP</name>
        <dbReference type="ChEBI" id="CHEBI:30616"/>
    </ligand>
</feature>
<comment type="subunit">
    <text evidence="12">Homodimer.</text>
</comment>
<evidence type="ECO:0000313" key="15">
    <source>
        <dbReference type="Proteomes" id="UP001589854"/>
    </source>
</evidence>
<feature type="binding site" evidence="12">
    <location>
        <position position="239"/>
    </location>
    <ligand>
        <name>K(+)</name>
        <dbReference type="ChEBI" id="CHEBI:29103"/>
    </ligand>
</feature>
<evidence type="ECO:0000256" key="4">
    <source>
        <dbReference type="ARBA" id="ARBA00022679"/>
    </source>
</evidence>
<evidence type="ECO:0000256" key="7">
    <source>
        <dbReference type="ARBA" id="ARBA00022777"/>
    </source>
</evidence>
<keyword evidence="10 12" id="KW-0630">Potassium</keyword>
<dbReference type="NCBIfam" id="TIGR02152">
    <property type="entry name" value="D_ribokin_bact"/>
    <property type="match status" value="1"/>
</dbReference>
<dbReference type="CDD" id="cd01174">
    <property type="entry name" value="ribokinase"/>
    <property type="match status" value="1"/>
</dbReference>
<feature type="binding site" evidence="12">
    <location>
        <position position="273"/>
    </location>
    <ligand>
        <name>K(+)</name>
        <dbReference type="ChEBI" id="CHEBI:29103"/>
    </ligand>
</feature>
<gene>
    <name evidence="12 14" type="primary">rbsK</name>
    <name evidence="14" type="ORF">ACFFIX_10475</name>
</gene>
<evidence type="ECO:0000256" key="10">
    <source>
        <dbReference type="ARBA" id="ARBA00022958"/>
    </source>
</evidence>
<keyword evidence="8 12" id="KW-0067">ATP-binding</keyword>
<keyword evidence="7 12" id="KW-0418">Kinase</keyword>
<comment type="caution">
    <text evidence="12">Lacks conserved residue(s) required for the propagation of feature annotation.</text>
</comment>
<protein>
    <recommendedName>
        <fullName evidence="3 12">Ribokinase</fullName>
        <shortName evidence="12">RK</shortName>
        <ecNumber evidence="2 12">2.7.1.15</ecNumber>
    </recommendedName>
</protein>
<dbReference type="InterPro" id="IPR002173">
    <property type="entry name" value="Carboh/pur_kinase_PfkB_CS"/>
</dbReference>
<organism evidence="14 15">
    <name type="scientific">Metabacillus herbersteinensis</name>
    <dbReference type="NCBI Taxonomy" id="283816"/>
    <lineage>
        <taxon>Bacteria</taxon>
        <taxon>Bacillati</taxon>
        <taxon>Bacillota</taxon>
        <taxon>Bacilli</taxon>
        <taxon>Bacillales</taxon>
        <taxon>Bacillaceae</taxon>
        <taxon>Metabacillus</taxon>
    </lineage>
</organism>
<comment type="subcellular location">
    <subcellularLocation>
        <location evidence="12">Cytoplasm</location>
    </subcellularLocation>
</comment>
<feature type="binding site" evidence="12">
    <location>
        <begin position="211"/>
        <end position="216"/>
    </location>
    <ligand>
        <name>ATP</name>
        <dbReference type="ChEBI" id="CHEBI:30616"/>
    </ligand>
</feature>
<dbReference type="InterPro" id="IPR011611">
    <property type="entry name" value="PfkB_dom"/>
</dbReference>
<comment type="function">
    <text evidence="12">Catalyzes the phosphorylation of ribose at O-5 in a reaction requiring ATP and magnesium. The resulting D-ribose-5-phosphate can then be used either for sythesis of nucleotides, histidine, and tryptophan, or as a component of the pentose phosphate pathway.</text>
</comment>
<keyword evidence="9 12" id="KW-0460">Magnesium</keyword>
<dbReference type="InterPro" id="IPR002139">
    <property type="entry name" value="Ribo/fructo_kinase"/>
</dbReference>
<comment type="caution">
    <text evidence="14">The sequence shown here is derived from an EMBL/GenBank/DDBJ whole genome shotgun (WGS) entry which is preliminary data.</text>
</comment>
<proteinExistence type="inferred from homology"/>
<evidence type="ECO:0000256" key="5">
    <source>
        <dbReference type="ARBA" id="ARBA00022723"/>
    </source>
</evidence>
<comment type="similarity">
    <text evidence="12">Belongs to the carbohydrate kinase PfkB family. Ribokinase subfamily.</text>
</comment>
<evidence type="ECO:0000256" key="1">
    <source>
        <dbReference type="ARBA" id="ARBA00005380"/>
    </source>
</evidence>
<dbReference type="Gene3D" id="3.40.1190.20">
    <property type="match status" value="1"/>
</dbReference>
<dbReference type="EMBL" id="JBHLVO010000006">
    <property type="protein sequence ID" value="MFC0271877.1"/>
    <property type="molecule type" value="Genomic_DNA"/>
</dbReference>
<evidence type="ECO:0000256" key="2">
    <source>
        <dbReference type="ARBA" id="ARBA00012035"/>
    </source>
</evidence>
<feature type="active site" description="Proton acceptor" evidence="12">
    <location>
        <position position="243"/>
    </location>
</feature>
<dbReference type="Proteomes" id="UP001589854">
    <property type="component" value="Unassembled WGS sequence"/>
</dbReference>
<comment type="activity regulation">
    <text evidence="12">Activated by a monovalent cation that binds near, but not in, the active site. The most likely occupant of the site in vivo is potassium. Ion binding induces a conformational change that may alter substrate affinity.</text>
</comment>
<keyword evidence="11 12" id="KW-0119">Carbohydrate metabolism</keyword>
<feature type="binding site" evidence="12">
    <location>
        <position position="276"/>
    </location>
    <ligand>
        <name>K(+)</name>
        <dbReference type="ChEBI" id="CHEBI:29103"/>
    </ligand>
</feature>
<evidence type="ECO:0000313" key="14">
    <source>
        <dbReference type="EMBL" id="MFC0271877.1"/>
    </source>
</evidence>
<reference evidence="14 15" key="1">
    <citation type="submission" date="2024-09" db="EMBL/GenBank/DDBJ databases">
        <authorList>
            <person name="Sun Q."/>
            <person name="Mori K."/>
        </authorList>
    </citation>
    <scope>NUCLEOTIDE SEQUENCE [LARGE SCALE GENOMIC DNA]</scope>
    <source>
        <strain evidence="14 15">CCM 7228</strain>
    </source>
</reference>
<dbReference type="EC" id="2.7.1.15" evidence="2 12"/>
<accession>A0ABV6GDW6</accession>
<dbReference type="GO" id="GO:0004747">
    <property type="term" value="F:ribokinase activity"/>
    <property type="evidence" value="ECO:0007669"/>
    <property type="project" value="UniProtKB-EC"/>
</dbReference>
<comment type="pathway">
    <text evidence="12">Carbohydrate metabolism; D-ribose degradation; D-ribose 5-phosphate from beta-D-ribopyranose: step 2/2.</text>
</comment>
<evidence type="ECO:0000256" key="3">
    <source>
        <dbReference type="ARBA" id="ARBA00016943"/>
    </source>
</evidence>
<feature type="domain" description="Carbohydrate kinase PfkB" evidence="13">
    <location>
        <begin position="6"/>
        <end position="285"/>
    </location>
</feature>